<keyword evidence="4" id="KW-1185">Reference proteome</keyword>
<sequence length="136" mass="14949">MHIQLHKRRGGFTLVEIMIVVAIIALLAAIAVPNFLRARKRSQATRILEDLRIIDSAIDQYAIENNKSSGDTVGWTDIQKYLKNGSVLYNSGGTDLLGGQYSGGTFSVDNLPKLNSTTFGKLSDVAPSDFWSPFYP</sequence>
<dbReference type="NCBIfam" id="TIGR02532">
    <property type="entry name" value="IV_pilin_GFxxxE"/>
    <property type="match status" value="1"/>
</dbReference>
<proteinExistence type="predicted"/>
<keyword evidence="2" id="KW-0812">Transmembrane</keyword>
<dbReference type="SUPFAM" id="SSF54523">
    <property type="entry name" value="Pili subunits"/>
    <property type="match status" value="1"/>
</dbReference>
<dbReference type="PANTHER" id="PTHR30093:SF47">
    <property type="entry name" value="TYPE IV PILUS NON-CORE MINOR PILIN PILE"/>
    <property type="match status" value="1"/>
</dbReference>
<dbReference type="EMBL" id="ABVL01000030">
    <property type="protein sequence ID" value="EDY16612.1"/>
    <property type="molecule type" value="Genomic_DNA"/>
</dbReference>
<evidence type="ECO:0008006" key="5">
    <source>
        <dbReference type="Google" id="ProtNLM"/>
    </source>
</evidence>
<gene>
    <name evidence="3" type="ORF">CfE428DRAFT_5892</name>
</gene>
<dbReference type="InParanoid" id="B4DAF1"/>
<feature type="transmembrane region" description="Helical" evidence="2">
    <location>
        <begin position="12"/>
        <end position="36"/>
    </location>
</feature>
<dbReference type="InterPro" id="IPR012902">
    <property type="entry name" value="N_methyl_site"/>
</dbReference>
<dbReference type="PANTHER" id="PTHR30093">
    <property type="entry name" value="GENERAL SECRETION PATHWAY PROTEIN G"/>
    <property type="match status" value="1"/>
</dbReference>
<dbReference type="RefSeq" id="WP_006983212.1">
    <property type="nucleotide sequence ID" value="NZ_ABVL01000030.1"/>
</dbReference>
<dbReference type="GO" id="GO:0015627">
    <property type="term" value="C:type II protein secretion system complex"/>
    <property type="evidence" value="ECO:0007669"/>
    <property type="project" value="InterPro"/>
</dbReference>
<protein>
    <recommendedName>
        <fullName evidence="5">Prepilin-type cleavage/methylation domain-containing protein</fullName>
    </recommendedName>
</protein>
<dbReference type="Proteomes" id="UP000005824">
    <property type="component" value="Unassembled WGS sequence"/>
</dbReference>
<keyword evidence="1" id="KW-0488">Methylation</keyword>
<organism evidence="3 4">
    <name type="scientific">Chthoniobacter flavus Ellin428</name>
    <dbReference type="NCBI Taxonomy" id="497964"/>
    <lineage>
        <taxon>Bacteria</taxon>
        <taxon>Pseudomonadati</taxon>
        <taxon>Verrucomicrobiota</taxon>
        <taxon>Spartobacteria</taxon>
        <taxon>Chthoniobacterales</taxon>
        <taxon>Chthoniobacteraceae</taxon>
        <taxon>Chthoniobacter</taxon>
    </lineage>
</organism>
<accession>B4DAF1</accession>
<comment type="caution">
    <text evidence="3">The sequence shown here is derived from an EMBL/GenBank/DDBJ whole genome shotgun (WGS) entry which is preliminary data.</text>
</comment>
<evidence type="ECO:0000256" key="2">
    <source>
        <dbReference type="SAM" id="Phobius"/>
    </source>
</evidence>
<dbReference type="Pfam" id="PF07963">
    <property type="entry name" value="N_methyl"/>
    <property type="match status" value="1"/>
</dbReference>
<evidence type="ECO:0000313" key="4">
    <source>
        <dbReference type="Proteomes" id="UP000005824"/>
    </source>
</evidence>
<reference evidence="3 4" key="1">
    <citation type="journal article" date="2011" name="J. Bacteriol.">
        <title>Genome sequence of Chthoniobacter flavus Ellin428, an aerobic heterotrophic soil bacterium.</title>
        <authorList>
            <person name="Kant R."/>
            <person name="van Passel M.W."/>
            <person name="Palva A."/>
            <person name="Lucas S."/>
            <person name="Lapidus A."/>
            <person name="Glavina Del Rio T."/>
            <person name="Dalin E."/>
            <person name="Tice H."/>
            <person name="Bruce D."/>
            <person name="Goodwin L."/>
            <person name="Pitluck S."/>
            <person name="Larimer F.W."/>
            <person name="Land M.L."/>
            <person name="Hauser L."/>
            <person name="Sangwan P."/>
            <person name="de Vos W.M."/>
            <person name="Janssen P.H."/>
            <person name="Smidt H."/>
        </authorList>
    </citation>
    <scope>NUCLEOTIDE SEQUENCE [LARGE SCALE GENOMIC DNA]</scope>
    <source>
        <strain evidence="3 4">Ellin428</strain>
    </source>
</reference>
<dbReference type="PROSITE" id="PS00409">
    <property type="entry name" value="PROKAR_NTER_METHYL"/>
    <property type="match status" value="1"/>
</dbReference>
<dbReference type="Gene3D" id="3.30.700.10">
    <property type="entry name" value="Glycoprotein, Type 4 Pilin"/>
    <property type="match status" value="1"/>
</dbReference>
<keyword evidence="2" id="KW-0472">Membrane</keyword>
<name>B4DAF1_9BACT</name>
<dbReference type="STRING" id="497964.CfE428DRAFT_5892"/>
<dbReference type="InterPro" id="IPR000983">
    <property type="entry name" value="Bac_GSPG_pilin"/>
</dbReference>
<evidence type="ECO:0000313" key="3">
    <source>
        <dbReference type="EMBL" id="EDY16612.1"/>
    </source>
</evidence>
<dbReference type="PRINTS" id="PR00813">
    <property type="entry name" value="BCTERIALGSPG"/>
</dbReference>
<dbReference type="AlphaFoldDB" id="B4DAF1"/>
<dbReference type="eggNOG" id="COG4968">
    <property type="taxonomic scope" value="Bacteria"/>
</dbReference>
<dbReference type="GO" id="GO:0015628">
    <property type="term" value="P:protein secretion by the type II secretion system"/>
    <property type="evidence" value="ECO:0007669"/>
    <property type="project" value="InterPro"/>
</dbReference>
<dbReference type="InterPro" id="IPR045584">
    <property type="entry name" value="Pilin-like"/>
</dbReference>
<keyword evidence="2" id="KW-1133">Transmembrane helix</keyword>
<evidence type="ECO:0000256" key="1">
    <source>
        <dbReference type="ARBA" id="ARBA00022481"/>
    </source>
</evidence>